<feature type="transmembrane region" description="Helical" evidence="1">
    <location>
        <begin position="12"/>
        <end position="31"/>
    </location>
</feature>
<protein>
    <submittedName>
        <fullName evidence="2">Uncharacterized protein</fullName>
    </submittedName>
</protein>
<comment type="caution">
    <text evidence="2">The sequence shown here is derived from an EMBL/GenBank/DDBJ whole genome shotgun (WGS) entry which is preliminary data.</text>
</comment>
<gene>
    <name evidence="2" type="ORF">HMPREF7215_2799</name>
</gene>
<keyword evidence="3" id="KW-1185">Reference proteome</keyword>
<evidence type="ECO:0000313" key="2">
    <source>
        <dbReference type="EMBL" id="EFB91538.1"/>
    </source>
</evidence>
<reference evidence="2 3" key="1">
    <citation type="submission" date="2009-12" db="EMBL/GenBank/DDBJ databases">
        <authorList>
            <person name="Shrivastava S."/>
            <person name="Madupu R."/>
            <person name="Durkin A.S."/>
            <person name="Torralba M."/>
            <person name="Methe B."/>
            <person name="Sutton G.G."/>
            <person name="Strausberg R.L."/>
            <person name="Nelson K.E."/>
        </authorList>
    </citation>
    <scope>NUCLEOTIDE SEQUENCE [LARGE SCALE GENOMIC DNA]</scope>
    <source>
        <strain evidence="2 3">W5455</strain>
    </source>
</reference>
<feature type="transmembrane region" description="Helical" evidence="1">
    <location>
        <begin position="37"/>
        <end position="56"/>
    </location>
</feature>
<evidence type="ECO:0000313" key="3">
    <source>
        <dbReference type="Proteomes" id="UP000006462"/>
    </source>
</evidence>
<keyword evidence="1" id="KW-1133">Transmembrane helix</keyword>
<proteinExistence type="predicted"/>
<accession>A0ABM9ZXA3</accession>
<name>A0ABM9ZXA3_9BACT</name>
<organism evidence="2 3">
    <name type="scientific">Pyramidobacter piscolens W5455</name>
    <dbReference type="NCBI Taxonomy" id="352165"/>
    <lineage>
        <taxon>Bacteria</taxon>
        <taxon>Thermotogati</taxon>
        <taxon>Synergistota</taxon>
        <taxon>Synergistia</taxon>
        <taxon>Synergistales</taxon>
        <taxon>Dethiosulfovibrionaceae</taxon>
        <taxon>Pyramidobacter</taxon>
    </lineage>
</organism>
<dbReference type="EMBL" id="ADFP01000031">
    <property type="protein sequence ID" value="EFB91538.1"/>
    <property type="molecule type" value="Genomic_DNA"/>
</dbReference>
<keyword evidence="1" id="KW-0472">Membrane</keyword>
<keyword evidence="1" id="KW-0812">Transmembrane</keyword>
<sequence>MSLENLEVVKDCLGLLLLGTVSVSAFAVLGASEYSHGFLKFGGVCLILSVVLIVAIKDLTAKIKRQENGKKNR</sequence>
<dbReference type="Proteomes" id="UP000006462">
    <property type="component" value="Unassembled WGS sequence"/>
</dbReference>
<dbReference type="RefSeq" id="WP_009163993.1">
    <property type="nucleotide sequence ID" value="NZ_ADFP01000031.1"/>
</dbReference>
<evidence type="ECO:0000256" key="1">
    <source>
        <dbReference type="SAM" id="Phobius"/>
    </source>
</evidence>